<dbReference type="CDD" id="cd07037">
    <property type="entry name" value="TPP_PYR_MenD"/>
    <property type="match status" value="1"/>
</dbReference>
<dbReference type="SUPFAM" id="SSF52467">
    <property type="entry name" value="DHS-like NAD/FAD-binding domain"/>
    <property type="match status" value="1"/>
</dbReference>
<organism evidence="10 11">
    <name type="scientific">Candidatus Dormiibacter inghamiae</name>
    <dbReference type="NCBI Taxonomy" id="3127013"/>
    <lineage>
        <taxon>Bacteria</taxon>
        <taxon>Bacillati</taxon>
        <taxon>Candidatus Dormiibacterota</taxon>
        <taxon>Candidatus Dormibacteria</taxon>
        <taxon>Candidatus Dormibacterales</taxon>
        <taxon>Candidatus Dormibacteraceae</taxon>
        <taxon>Candidatus Dormiibacter</taxon>
    </lineage>
</organism>
<evidence type="ECO:0000256" key="5">
    <source>
        <dbReference type="ARBA" id="ARBA00023052"/>
    </source>
</evidence>
<dbReference type="GO" id="GO:0030976">
    <property type="term" value="F:thiamine pyrophosphate binding"/>
    <property type="evidence" value="ECO:0007669"/>
    <property type="project" value="UniProtKB-UniRule"/>
</dbReference>
<dbReference type="Gene3D" id="3.40.50.970">
    <property type="match status" value="2"/>
</dbReference>
<dbReference type="PANTHER" id="PTHR42916">
    <property type="entry name" value="2-SUCCINYL-5-ENOLPYRUVYL-6-HYDROXY-3-CYCLOHEXENE-1-CARBOXYLATE SYNTHASE"/>
    <property type="match status" value="1"/>
</dbReference>
<dbReference type="InterPro" id="IPR004433">
    <property type="entry name" value="MenaQ_synth_MenD"/>
</dbReference>
<dbReference type="PIRSF" id="PIRSF004983">
    <property type="entry name" value="MenD"/>
    <property type="match status" value="1"/>
</dbReference>
<dbReference type="InterPro" id="IPR011766">
    <property type="entry name" value="TPP_enzyme_TPP-bd"/>
</dbReference>
<comment type="cofactor">
    <cofactor evidence="7">
        <name>Mg(2+)</name>
        <dbReference type="ChEBI" id="CHEBI:18420"/>
    </cofactor>
    <cofactor evidence="7">
        <name>Mn(2+)</name>
        <dbReference type="ChEBI" id="CHEBI:29035"/>
    </cofactor>
</comment>
<proteinExistence type="inferred from homology"/>
<evidence type="ECO:0000256" key="4">
    <source>
        <dbReference type="ARBA" id="ARBA00022842"/>
    </source>
</evidence>
<evidence type="ECO:0000256" key="1">
    <source>
        <dbReference type="ARBA" id="ARBA00022428"/>
    </source>
</evidence>
<evidence type="ECO:0000313" key="11">
    <source>
        <dbReference type="Proteomes" id="UP000620075"/>
    </source>
</evidence>
<evidence type="ECO:0000256" key="7">
    <source>
        <dbReference type="HAMAP-Rule" id="MF_01659"/>
    </source>
</evidence>
<dbReference type="Proteomes" id="UP000620075">
    <property type="component" value="Unassembled WGS sequence"/>
</dbReference>
<feature type="domain" description="Thiamine pyrophosphate enzyme TPP-binding" evidence="8">
    <location>
        <begin position="429"/>
        <end position="548"/>
    </location>
</feature>
<dbReference type="HAMAP" id="MF_01659">
    <property type="entry name" value="MenD"/>
    <property type="match status" value="1"/>
</dbReference>
<evidence type="ECO:0000256" key="2">
    <source>
        <dbReference type="ARBA" id="ARBA00022679"/>
    </source>
</evidence>
<keyword evidence="1 7" id="KW-0474">Menaquinone biosynthesis</keyword>
<dbReference type="SUPFAM" id="SSF52518">
    <property type="entry name" value="Thiamin diphosphate-binding fold (THDP-binding)"/>
    <property type="match status" value="2"/>
</dbReference>
<evidence type="ECO:0000256" key="6">
    <source>
        <dbReference type="ARBA" id="ARBA00023211"/>
    </source>
</evidence>
<dbReference type="InterPro" id="IPR029061">
    <property type="entry name" value="THDP-binding"/>
</dbReference>
<comment type="similarity">
    <text evidence="7">Belongs to the TPP enzyme family. MenD subfamily.</text>
</comment>
<comment type="pathway">
    <text evidence="7">Quinol/quinone metabolism; 1,4-dihydroxy-2-naphthoate biosynthesis; 1,4-dihydroxy-2-naphthoate from chorismate: step 2/7.</text>
</comment>
<feature type="domain" description="Thiamine pyrophosphate enzyme N-terminal TPP-binding" evidence="9">
    <location>
        <begin position="11"/>
        <end position="124"/>
    </location>
</feature>
<evidence type="ECO:0000313" key="10">
    <source>
        <dbReference type="EMBL" id="MBJ7601866.1"/>
    </source>
</evidence>
<keyword evidence="5 7" id="KW-0786">Thiamine pyrophosphate</keyword>
<keyword evidence="4 7" id="KW-0460">Magnesium</keyword>
<dbReference type="InterPro" id="IPR029035">
    <property type="entry name" value="DHS-like_NAD/FAD-binding_dom"/>
</dbReference>
<sequence>MSEGEVTQAFAATFVDELARSGLRHVCVAPGSRSAPLAMAFARHPSVKVWVHIDERSAAFFALGLAKAQEWPVALLCTSGTAAAEFHPAVLEASYSRTPLLVLTADRPPELRDVGANQAVDQSRLYGSAPRWFFDAGLPDDEPAAPRRWRRLAARALVETRGEVPGPVHLNLPFREPLSPKPGRVPRAVPVDADPLWFWRAPTQPSEELVDRIATALARADRPLLVAGEMRDGARLRHALDALLTRLDAPLLAEPTSQLRRRAGLGVVESYDALLRDASWARAHVPDLVLRLGAPPTSKALNQFLLRYHPRTILIDEAGGWRDPDLLAAEIVRCDPLPLLERLEGKLREGDGIWQHVWRDASATAQAALDRKLYQSPLHEGHVVRALASELPEPATVFAGSSLAIRDVDMFWPGAAPGVRFLANRGASGIDGLVSTGLGAAAADAGNPTVLLLGDLSLYHDMNGLWAAKRHGVRAVIVVLDNNGGGIFDYLPAAQHADVFEELFTTPLGLRLEDVALLYDLYFCAVTDPGDLPYALERALLADRSTLVCARFSREQSLAGHQACWAAVTEALR</sequence>
<dbReference type="AlphaFoldDB" id="A0A934NAX0"/>
<dbReference type="Pfam" id="PF02776">
    <property type="entry name" value="TPP_enzyme_N"/>
    <property type="match status" value="1"/>
</dbReference>
<name>A0A934NAX0_9BACT</name>
<dbReference type="NCBIfam" id="TIGR00173">
    <property type="entry name" value="menD"/>
    <property type="match status" value="1"/>
</dbReference>
<comment type="subunit">
    <text evidence="7">Homodimer.</text>
</comment>
<keyword evidence="6 7" id="KW-0464">Manganese</keyword>
<protein>
    <recommendedName>
        <fullName evidence="7">2-succinyl-5-enolpyruvyl-6-hydroxy-3-cyclohexene-1-carboxylate synthase</fullName>
        <shortName evidence="7">SEPHCHC synthase</shortName>
        <ecNumber evidence="7">2.2.1.9</ecNumber>
    </recommendedName>
    <alternativeName>
        <fullName evidence="7">Menaquinone biosynthesis protein MenD</fullName>
    </alternativeName>
</protein>
<dbReference type="GO" id="GO:0030145">
    <property type="term" value="F:manganese ion binding"/>
    <property type="evidence" value="ECO:0007669"/>
    <property type="project" value="UniProtKB-UniRule"/>
</dbReference>
<dbReference type="GO" id="GO:0009234">
    <property type="term" value="P:menaquinone biosynthetic process"/>
    <property type="evidence" value="ECO:0007669"/>
    <property type="project" value="UniProtKB-UniRule"/>
</dbReference>
<dbReference type="EMBL" id="JAEKNQ010000010">
    <property type="protein sequence ID" value="MBJ7601866.1"/>
    <property type="molecule type" value="Genomic_DNA"/>
</dbReference>
<dbReference type="CDD" id="cd02009">
    <property type="entry name" value="TPP_SHCHC_synthase"/>
    <property type="match status" value="1"/>
</dbReference>
<evidence type="ECO:0000256" key="3">
    <source>
        <dbReference type="ARBA" id="ARBA00022723"/>
    </source>
</evidence>
<dbReference type="Pfam" id="PF02775">
    <property type="entry name" value="TPP_enzyme_C"/>
    <property type="match status" value="1"/>
</dbReference>
<dbReference type="EC" id="2.2.1.9" evidence="7"/>
<dbReference type="RefSeq" id="WP_338176242.1">
    <property type="nucleotide sequence ID" value="NZ_JAEKNQ010000010.1"/>
</dbReference>
<comment type="function">
    <text evidence="7">Catalyzes the thiamine diphosphate-dependent decarboxylation of 2-oxoglutarate and the subsequent addition of the resulting succinic semialdehyde-thiamine pyrophosphate anion to isochorismate to yield 2-succinyl-5-enolpyruvyl-6-hydroxy-3-cyclohexene-1-carboxylate (SEPHCHC).</text>
</comment>
<dbReference type="PANTHER" id="PTHR42916:SF1">
    <property type="entry name" value="PROTEIN PHYLLO, CHLOROPLASTIC"/>
    <property type="match status" value="1"/>
</dbReference>
<keyword evidence="2 7" id="KW-0808">Transferase</keyword>
<dbReference type="GO" id="GO:0070204">
    <property type="term" value="F:2-succinyl-5-enolpyruvyl-6-hydroxy-3-cyclohexene-1-carboxylic-acid synthase activity"/>
    <property type="evidence" value="ECO:0007669"/>
    <property type="project" value="UniProtKB-UniRule"/>
</dbReference>
<comment type="cofactor">
    <cofactor evidence="7">
        <name>thiamine diphosphate</name>
        <dbReference type="ChEBI" id="CHEBI:58937"/>
    </cofactor>
    <text evidence="7">Binds 1 thiamine pyrophosphate per subunit.</text>
</comment>
<evidence type="ECO:0000259" key="8">
    <source>
        <dbReference type="Pfam" id="PF02775"/>
    </source>
</evidence>
<evidence type="ECO:0000259" key="9">
    <source>
        <dbReference type="Pfam" id="PF02776"/>
    </source>
</evidence>
<keyword evidence="3 7" id="KW-0479">Metal-binding</keyword>
<comment type="catalytic activity">
    <reaction evidence="7">
        <text>isochorismate + 2-oxoglutarate + H(+) = 5-enolpyruvoyl-6-hydroxy-2-succinyl-cyclohex-3-ene-1-carboxylate + CO2</text>
        <dbReference type="Rhea" id="RHEA:25593"/>
        <dbReference type="ChEBI" id="CHEBI:15378"/>
        <dbReference type="ChEBI" id="CHEBI:16526"/>
        <dbReference type="ChEBI" id="CHEBI:16810"/>
        <dbReference type="ChEBI" id="CHEBI:29780"/>
        <dbReference type="ChEBI" id="CHEBI:58818"/>
        <dbReference type="EC" id="2.2.1.9"/>
    </reaction>
</comment>
<dbReference type="GO" id="GO:0000287">
    <property type="term" value="F:magnesium ion binding"/>
    <property type="evidence" value="ECO:0007669"/>
    <property type="project" value="UniProtKB-UniRule"/>
</dbReference>
<comment type="caution">
    <text evidence="10">The sequence shown here is derived from an EMBL/GenBank/DDBJ whole genome shotgun (WGS) entry which is preliminary data.</text>
</comment>
<dbReference type="Gene3D" id="3.40.50.1220">
    <property type="entry name" value="TPP-binding domain"/>
    <property type="match status" value="1"/>
</dbReference>
<reference evidence="10 11" key="1">
    <citation type="submission" date="2020-10" db="EMBL/GenBank/DDBJ databases">
        <title>Ca. Dormibacterota MAGs.</title>
        <authorList>
            <person name="Montgomery K."/>
        </authorList>
    </citation>
    <scope>NUCLEOTIDE SEQUENCE [LARGE SCALE GENOMIC DNA]</scope>
    <source>
        <strain evidence="10">SC8811_S16_3</strain>
    </source>
</reference>
<gene>
    <name evidence="7 10" type="primary">menD</name>
    <name evidence="10" type="ORF">JF888_01500</name>
</gene>
<accession>A0A934NAX0</accession>
<comment type="pathway">
    <text evidence="7">Quinol/quinone metabolism; menaquinone biosynthesis.</text>
</comment>
<dbReference type="InterPro" id="IPR012001">
    <property type="entry name" value="Thiamin_PyroP_enz_TPP-bd_dom"/>
</dbReference>